<dbReference type="GeneID" id="80537987"/>
<dbReference type="InterPro" id="IPR008686">
    <property type="entry name" value="RNA_pol_mitovir"/>
</dbReference>
<protein>
    <submittedName>
        <fullName evidence="4">RNA-dependent RNA polymerase</fullName>
    </submittedName>
</protein>
<evidence type="ECO:0000313" key="4">
    <source>
        <dbReference type="EMBL" id="QDW65421.1"/>
    </source>
</evidence>
<dbReference type="SUPFAM" id="SSF56672">
    <property type="entry name" value="DNA/RNA polymerases"/>
    <property type="match status" value="1"/>
</dbReference>
<dbReference type="RefSeq" id="YP_010799576.1">
    <property type="nucleotide sequence ID" value="NC_076674.1"/>
</dbReference>
<keyword evidence="1 4" id="KW-0696">RNA-directed RNA polymerase</keyword>
<sequence length="904" mass="101149">MKTQFIKQISAFKVHLKSINAMASVKGGWSLVRIVVLLLPTIGLRSTRAKVKSIVVFLRHTYRLFKYNGAKGACLMLKVYSVTLQQSIGGHVVKDLTELKFRISRTNRGLPRVIPLVMRKAIREGDPHVIRFWLSLFNLYRMIEFKGDMRLASLSKTIISPAKIVESKFQTLKYELLMFVPIFYKLLVSQTGISARSLRRELMQNHGEAVAFPLLKSSPFTKGTQDFEDLTKAQREEAMVINPVVSTHPLAIHEAANALENSPELYDSVHYFLGLLPDGSRIREAFRLCVRLPAKQGVQSATKPFLGKLSLKEEAAGKVRVFAMVDPWTQWLLKPLHDMIFDHILAGIPQDGTRDQLSPVKSLIVRKPKSLFSLDLSAATDRLPLWLQIAILAGISGEEYAQNWAHLLVKRDYVLSLKDKNNDRMVRYPLRYAVGQPMGALSSWAMLALTHHFIVQFAAYRVGYRAWFSEYGVLGDDIVLGRADVAKEYLTIMQVLGVGIGLHKSLISLSGTALEFAKKTFFKGVDVSPITLTELQASFNSPASAVTFIKKYNLTLASFIKAAGFGYRVLGGLHKPIGKLNSKVRLMILAMNIPTSIEEVTAFFEIGKPRSGRSQLDTQAVLNVLVDNELPRIKRALNKIRSSAHQLEGHELHARDIANELLGRVSPIIVLNADDKALFLDAAAEAKAILKQPKEEILFEGTDRQKSVLTSSWALEAVINNPYGSVISRQTRNGKVLGLLEAMDNVIEDLSVCESDVHVDGEFMGYNYSTTHAQYMKTLRRIAHAQFSKPCLECVKTLQYLVQGQAHHRILVAAQAISDSLVKLQLGKWDIPFPEMFMGLISISRDIGSLPISSVGYTRIIDAERNRFTDGTLIRLWKALAGVAQGTKREKLSQSVETEFKGWW</sequence>
<evidence type="ECO:0000256" key="2">
    <source>
        <dbReference type="ARBA" id="ARBA00022679"/>
    </source>
</evidence>
<dbReference type="PANTHER" id="PTHR34456:SF13">
    <property type="entry name" value="REVERSE TRANSCRIPTASE DOMAIN-CONTAINING PROTEIN"/>
    <property type="match status" value="1"/>
</dbReference>
<dbReference type="Proteomes" id="UP000829799">
    <property type="component" value="Segment"/>
</dbReference>
<evidence type="ECO:0000256" key="3">
    <source>
        <dbReference type="ARBA" id="ARBA00022695"/>
    </source>
</evidence>
<reference evidence="4 5" key="1">
    <citation type="journal article" date="2019" name="Front. Cell. Infect. Microbiol.">
        <title>Extreme Diversity of Mycoviruses Present in Isolates of Rhizoctonia solani AG2-2 LP From Zoysia japonica From Brazil.</title>
        <authorList>
            <person name="Picarelli M.A.S.C."/>
            <person name="Forgia M."/>
            <person name="Rivas E.B."/>
            <person name="Nerva L."/>
            <person name="Chiapello M."/>
            <person name="Turina M."/>
            <person name="Colariccio A."/>
        </authorList>
    </citation>
    <scope>NUCLEOTIDE SEQUENCE [LARGE SCALE GENOMIC DNA]</scope>
</reference>
<name>A0ABX5Y3T8_9VIRU</name>
<dbReference type="Pfam" id="PF05919">
    <property type="entry name" value="Mitovir_RNA_pol"/>
    <property type="match status" value="1"/>
</dbReference>
<accession>A0ABX5Y3T8</accession>
<evidence type="ECO:0000313" key="5">
    <source>
        <dbReference type="Proteomes" id="UP000829799"/>
    </source>
</evidence>
<keyword evidence="3" id="KW-0548">Nucleotidyltransferase</keyword>
<dbReference type="PANTHER" id="PTHR34456">
    <property type="entry name" value="MITOVIRUS RNA-DEPENDENT RNA POLYMERASE"/>
    <property type="match status" value="1"/>
</dbReference>
<evidence type="ECO:0000256" key="1">
    <source>
        <dbReference type="ARBA" id="ARBA00022484"/>
    </source>
</evidence>
<keyword evidence="2" id="KW-0808">Transferase</keyword>
<organism evidence="4 5">
    <name type="scientific">Rhizoctonia solani mitovirus 31</name>
    <dbReference type="NCBI Taxonomy" id="2599422"/>
    <lineage>
        <taxon>Viruses</taxon>
        <taxon>Riboviria</taxon>
        <taxon>Orthornavirae</taxon>
        <taxon>Lenarviricota</taxon>
        <taxon>Howeltoviricetes</taxon>
        <taxon>Cryppavirales</taxon>
        <taxon>Mitoviridae</taxon>
        <taxon>Duamitovirus</taxon>
        <taxon>Duamitovirus rhso31</taxon>
    </lineage>
</organism>
<dbReference type="GO" id="GO:0003968">
    <property type="term" value="F:RNA-directed RNA polymerase activity"/>
    <property type="evidence" value="ECO:0007669"/>
    <property type="project" value="UniProtKB-KW"/>
</dbReference>
<keyword evidence="5" id="KW-1185">Reference proteome</keyword>
<dbReference type="InterPro" id="IPR043502">
    <property type="entry name" value="DNA/RNA_pol_sf"/>
</dbReference>
<proteinExistence type="predicted"/>
<dbReference type="EMBL" id="MK372900">
    <property type="protein sequence ID" value="QDW65421.1"/>
    <property type="molecule type" value="Genomic_RNA"/>
</dbReference>